<evidence type="ECO:0000256" key="3">
    <source>
        <dbReference type="ARBA" id="ARBA00023027"/>
    </source>
</evidence>
<dbReference type="SUPFAM" id="SSF53659">
    <property type="entry name" value="Isocitrate/Isopropylmalate dehydrogenase-like"/>
    <property type="match status" value="1"/>
</dbReference>
<dbReference type="PANTHER" id="PTHR30004">
    <property type="entry name" value="4-HYDROXYTHREONINE-4-PHOSPHATE DEHYDROGENASE"/>
    <property type="match status" value="1"/>
</dbReference>
<dbReference type="Proteomes" id="UP001430306">
    <property type="component" value="Unassembled WGS sequence"/>
</dbReference>
<keyword evidence="3" id="KW-0520">NAD</keyword>
<evidence type="ECO:0000256" key="2">
    <source>
        <dbReference type="ARBA" id="ARBA00023002"/>
    </source>
</evidence>
<evidence type="ECO:0000256" key="1">
    <source>
        <dbReference type="ARBA" id="ARBA00022723"/>
    </source>
</evidence>
<evidence type="ECO:0000313" key="4">
    <source>
        <dbReference type="EMBL" id="MCC9644200.1"/>
    </source>
</evidence>
<organism evidence="4 5">
    <name type="scientific">Rhodopirellula halodulae</name>
    <dbReference type="NCBI Taxonomy" id="2894198"/>
    <lineage>
        <taxon>Bacteria</taxon>
        <taxon>Pseudomonadati</taxon>
        <taxon>Planctomycetota</taxon>
        <taxon>Planctomycetia</taxon>
        <taxon>Pirellulales</taxon>
        <taxon>Pirellulaceae</taxon>
        <taxon>Rhodopirellula</taxon>
    </lineage>
</organism>
<gene>
    <name evidence="4" type="primary">pdxA</name>
    <name evidence="4" type="ORF">LOC71_18135</name>
</gene>
<dbReference type="NCBIfam" id="TIGR00557">
    <property type="entry name" value="pdxA"/>
    <property type="match status" value="1"/>
</dbReference>
<protein>
    <submittedName>
        <fullName evidence="4">4-hydroxythreonine-4-phosphate dehydrogenase PdxA</fullName>
        <ecNumber evidence="4">1.1.1.262</ecNumber>
    </submittedName>
</protein>
<keyword evidence="5" id="KW-1185">Reference proteome</keyword>
<sequence>MSTSESSSSSQARVRRPRFAITMGDAAGIGPEIALRAWHLPEVQSLGLPLLFGDAKIFTKAAEQLSCPAPPIIDLADLDTLSELDEPGDAPRGRIVDCGKLTADELTNFQPGSFSAATGRASFETVTAAIDAAVVGNVDAVVTGPIQKEAWHQAGIHYPGHTELLADRAGQSILGHAADVRMMLASDTIACVLETIHIPVADVAAQLSSDSLVRTIQLAGETVQRRHQNRGSLLPPRIGVCGLNPHAGENGLFSHGEEQNIIEPAINQARQQGWSVEGPLSPDTAFTPSMRERIDVYVCMYHDQGLIPLKALSFDDAVNITLGLPIIRTSVDHGTAMDLAWQNKASITSMLAAIRWAVP</sequence>
<dbReference type="EMBL" id="JAJKFW010000025">
    <property type="protein sequence ID" value="MCC9644200.1"/>
    <property type="molecule type" value="Genomic_DNA"/>
</dbReference>
<dbReference type="Gene3D" id="3.40.718.10">
    <property type="entry name" value="Isopropylmalate Dehydrogenase"/>
    <property type="match status" value="1"/>
</dbReference>
<name>A0ABS8NKX1_9BACT</name>
<keyword evidence="2 4" id="KW-0560">Oxidoreductase</keyword>
<dbReference type="GO" id="GO:0050570">
    <property type="term" value="F:4-hydroxythreonine-4-phosphate dehydrogenase activity"/>
    <property type="evidence" value="ECO:0007669"/>
    <property type="project" value="UniProtKB-EC"/>
</dbReference>
<accession>A0ABS8NKX1</accession>
<dbReference type="Pfam" id="PF04166">
    <property type="entry name" value="PdxA"/>
    <property type="match status" value="1"/>
</dbReference>
<dbReference type="EC" id="1.1.1.262" evidence="4"/>
<keyword evidence="1" id="KW-0479">Metal-binding</keyword>
<dbReference type="PANTHER" id="PTHR30004:SF6">
    <property type="entry name" value="D-THREONATE 4-PHOSPHATE DEHYDROGENASE"/>
    <property type="match status" value="1"/>
</dbReference>
<comment type="caution">
    <text evidence="4">The sequence shown here is derived from an EMBL/GenBank/DDBJ whole genome shotgun (WGS) entry which is preliminary data.</text>
</comment>
<reference evidence="4" key="1">
    <citation type="submission" date="2021-11" db="EMBL/GenBank/DDBJ databases">
        <title>Genome sequence.</title>
        <authorList>
            <person name="Sun Q."/>
        </authorList>
    </citation>
    <scope>NUCLEOTIDE SEQUENCE</scope>
    <source>
        <strain evidence="4">JC740</strain>
    </source>
</reference>
<proteinExistence type="predicted"/>
<dbReference type="InterPro" id="IPR005255">
    <property type="entry name" value="PdxA_fam"/>
</dbReference>
<evidence type="ECO:0000313" key="5">
    <source>
        <dbReference type="Proteomes" id="UP001430306"/>
    </source>
</evidence>